<dbReference type="Proteomes" id="UP001052140">
    <property type="component" value="Unassembled WGS sequence"/>
</dbReference>
<reference evidence="4" key="1">
    <citation type="submission" date="2024-05" db="EMBL/GenBank/DDBJ databases">
        <title>Determining zoonotic pasteurella genome.</title>
        <authorList>
            <person name="Maeda T."/>
            <person name="Takahashi T."/>
            <person name="Yoshida H."/>
        </authorList>
    </citation>
    <scope>NUCLEOTIDE SEQUENCE</scope>
    <source>
        <strain evidence="4">PA42</strain>
    </source>
</reference>
<dbReference type="SUPFAM" id="SSF47175">
    <property type="entry name" value="Cytochromes"/>
    <property type="match status" value="1"/>
</dbReference>
<comment type="similarity">
    <text evidence="1">Belongs to the cytochrome b562 family.</text>
</comment>
<evidence type="ECO:0000256" key="1">
    <source>
        <dbReference type="ARBA" id="ARBA00005523"/>
    </source>
</evidence>
<evidence type="ECO:0000256" key="3">
    <source>
        <dbReference type="SAM" id="SignalP"/>
    </source>
</evidence>
<keyword evidence="2 3" id="KW-0732">Signal</keyword>
<protein>
    <submittedName>
        <fullName evidence="4">Soluble cytochrome b562 2</fullName>
    </submittedName>
</protein>
<dbReference type="Gene3D" id="1.20.120.10">
    <property type="entry name" value="Cytochrome c/b562"/>
    <property type="match status" value="1"/>
</dbReference>
<dbReference type="EMBL" id="BPUX01000005">
    <property type="protein sequence ID" value="GJH42478.1"/>
    <property type="molecule type" value="Genomic_DNA"/>
</dbReference>
<dbReference type="RefSeq" id="WP_226690466.1">
    <property type="nucleotide sequence ID" value="NZ_BPUX01000005.1"/>
</dbReference>
<evidence type="ECO:0000256" key="2">
    <source>
        <dbReference type="ARBA" id="ARBA00022729"/>
    </source>
</evidence>
<organism evidence="4 5">
    <name type="scientific">Pasteurella canis</name>
    <dbReference type="NCBI Taxonomy" id="753"/>
    <lineage>
        <taxon>Bacteria</taxon>
        <taxon>Pseudomonadati</taxon>
        <taxon>Pseudomonadota</taxon>
        <taxon>Gammaproteobacteria</taxon>
        <taxon>Pasteurellales</taxon>
        <taxon>Pasteurellaceae</taxon>
        <taxon>Pasteurella</taxon>
    </lineage>
</organism>
<evidence type="ECO:0000313" key="5">
    <source>
        <dbReference type="Proteomes" id="UP001052140"/>
    </source>
</evidence>
<dbReference type="GeneID" id="69686612"/>
<name>A0ABQ4VFP6_9PAST</name>
<keyword evidence="5" id="KW-1185">Reference proteome</keyword>
<feature type="signal peptide" evidence="3">
    <location>
        <begin position="1"/>
        <end position="23"/>
    </location>
</feature>
<dbReference type="PIRSF" id="PIRSF000029">
    <property type="entry name" value="Cytochrome_b562"/>
    <property type="match status" value="1"/>
</dbReference>
<gene>
    <name evidence="4" type="primary">cybC2</name>
    <name evidence="4" type="ORF">PA42_06520</name>
</gene>
<accession>A0ABQ4VFP6</accession>
<sequence>MSKLKQLLSVAIIGLAVTTVSNANVRAEMNQMKGVASALTNANDLAAFQKAAKELRDLAVQSTDKKPSSIDNDTDFRGYQEGMKEFIAVIDEAERLAQEGNLAAAKTTAKKLFDLRNEYHKKYK</sequence>
<proteinExistence type="inferred from homology"/>
<comment type="caution">
    <text evidence="4">The sequence shown here is derived from an EMBL/GenBank/DDBJ whole genome shotgun (WGS) entry which is preliminary data.</text>
</comment>
<dbReference type="InterPro" id="IPR009155">
    <property type="entry name" value="Cyt_b562"/>
</dbReference>
<dbReference type="Pfam" id="PF07361">
    <property type="entry name" value="Cytochrom_B562"/>
    <property type="match status" value="1"/>
</dbReference>
<dbReference type="InterPro" id="IPR010980">
    <property type="entry name" value="Cyt_c/b562"/>
</dbReference>
<feature type="chain" id="PRO_5045354998" evidence="3">
    <location>
        <begin position="24"/>
        <end position="124"/>
    </location>
</feature>
<evidence type="ECO:0000313" key="4">
    <source>
        <dbReference type="EMBL" id="GJH42478.1"/>
    </source>
</evidence>